<sequence length="107" mass="11445">MGCGSSNDAQGTFGEKKKAEDEMWGSIFDAADAASSGDGKLDCTEAKAKLGLTGADFDWLDVPNAVGDAKVSRIEFITGMKKTYDSRFYSPQELADISEEMMAKAQS</sequence>
<dbReference type="PaxDb" id="2903-EOD26679"/>
<name>A0A0D3JT44_EMIH1</name>
<dbReference type="KEGG" id="ehx:EMIHUDRAFT_236590"/>
<reference evidence="1" key="2">
    <citation type="submission" date="2024-10" db="UniProtKB">
        <authorList>
            <consortium name="EnsemblProtists"/>
        </authorList>
    </citation>
    <scope>IDENTIFICATION</scope>
</reference>
<proteinExistence type="predicted"/>
<reference evidence="2" key="1">
    <citation type="journal article" date="2013" name="Nature">
        <title>Pan genome of the phytoplankton Emiliania underpins its global distribution.</title>
        <authorList>
            <person name="Read B.A."/>
            <person name="Kegel J."/>
            <person name="Klute M.J."/>
            <person name="Kuo A."/>
            <person name="Lefebvre S.C."/>
            <person name="Maumus F."/>
            <person name="Mayer C."/>
            <person name="Miller J."/>
            <person name="Monier A."/>
            <person name="Salamov A."/>
            <person name="Young J."/>
            <person name="Aguilar M."/>
            <person name="Claverie J.M."/>
            <person name="Frickenhaus S."/>
            <person name="Gonzalez K."/>
            <person name="Herman E.K."/>
            <person name="Lin Y.C."/>
            <person name="Napier J."/>
            <person name="Ogata H."/>
            <person name="Sarno A.F."/>
            <person name="Shmutz J."/>
            <person name="Schroeder D."/>
            <person name="de Vargas C."/>
            <person name="Verret F."/>
            <person name="von Dassow P."/>
            <person name="Valentin K."/>
            <person name="Van de Peer Y."/>
            <person name="Wheeler G."/>
            <person name="Dacks J.B."/>
            <person name="Delwiche C.F."/>
            <person name="Dyhrman S.T."/>
            <person name="Glockner G."/>
            <person name="John U."/>
            <person name="Richards T."/>
            <person name="Worden A.Z."/>
            <person name="Zhang X."/>
            <person name="Grigoriev I.V."/>
            <person name="Allen A.E."/>
            <person name="Bidle K."/>
            <person name="Borodovsky M."/>
            <person name="Bowler C."/>
            <person name="Brownlee C."/>
            <person name="Cock J.M."/>
            <person name="Elias M."/>
            <person name="Gladyshev V.N."/>
            <person name="Groth M."/>
            <person name="Guda C."/>
            <person name="Hadaegh A."/>
            <person name="Iglesias-Rodriguez M.D."/>
            <person name="Jenkins J."/>
            <person name="Jones B.M."/>
            <person name="Lawson T."/>
            <person name="Leese F."/>
            <person name="Lindquist E."/>
            <person name="Lobanov A."/>
            <person name="Lomsadze A."/>
            <person name="Malik S.B."/>
            <person name="Marsh M.E."/>
            <person name="Mackinder L."/>
            <person name="Mock T."/>
            <person name="Mueller-Roeber B."/>
            <person name="Pagarete A."/>
            <person name="Parker M."/>
            <person name="Probert I."/>
            <person name="Quesneville H."/>
            <person name="Raines C."/>
            <person name="Rensing S.A."/>
            <person name="Riano-Pachon D.M."/>
            <person name="Richier S."/>
            <person name="Rokitta S."/>
            <person name="Shiraiwa Y."/>
            <person name="Soanes D.M."/>
            <person name="van der Giezen M."/>
            <person name="Wahlund T.M."/>
            <person name="Williams B."/>
            <person name="Wilson W."/>
            <person name="Wolfe G."/>
            <person name="Wurch L.L."/>
        </authorList>
    </citation>
    <scope>NUCLEOTIDE SEQUENCE</scope>
</reference>
<evidence type="ECO:0000313" key="1">
    <source>
        <dbReference type="EnsemblProtists" id="EOD26679"/>
    </source>
</evidence>
<dbReference type="RefSeq" id="XP_005779108.1">
    <property type="nucleotide sequence ID" value="XM_005779051.1"/>
</dbReference>
<dbReference type="EnsemblProtists" id="EOD26679">
    <property type="protein sequence ID" value="EOD26679"/>
    <property type="gene ID" value="EMIHUDRAFT_236590"/>
</dbReference>
<evidence type="ECO:0000313" key="2">
    <source>
        <dbReference type="Proteomes" id="UP000013827"/>
    </source>
</evidence>
<keyword evidence="2" id="KW-1185">Reference proteome</keyword>
<dbReference type="Proteomes" id="UP000013827">
    <property type="component" value="Unassembled WGS sequence"/>
</dbReference>
<evidence type="ECO:0008006" key="3">
    <source>
        <dbReference type="Google" id="ProtNLM"/>
    </source>
</evidence>
<dbReference type="AlphaFoldDB" id="A0A0D3JT44"/>
<accession>A0A0D3JT44</accession>
<organism evidence="1 2">
    <name type="scientific">Emiliania huxleyi (strain CCMP1516)</name>
    <dbReference type="NCBI Taxonomy" id="280463"/>
    <lineage>
        <taxon>Eukaryota</taxon>
        <taxon>Haptista</taxon>
        <taxon>Haptophyta</taxon>
        <taxon>Prymnesiophyceae</taxon>
        <taxon>Isochrysidales</taxon>
        <taxon>Noelaerhabdaceae</taxon>
        <taxon>Emiliania</taxon>
    </lineage>
</organism>
<dbReference type="GeneID" id="17272222"/>
<dbReference type="HOGENOM" id="CLU_2214945_0_0_1"/>
<protein>
    <recommendedName>
        <fullName evidence="3">EF-hand domain-containing protein</fullName>
    </recommendedName>
</protein>